<keyword evidence="2" id="KW-1185">Reference proteome</keyword>
<accession>A0A822ZGS9</accession>
<organism evidence="1 2">
    <name type="scientific">Nelumbo nucifera</name>
    <name type="common">Sacred lotus</name>
    <dbReference type="NCBI Taxonomy" id="4432"/>
    <lineage>
        <taxon>Eukaryota</taxon>
        <taxon>Viridiplantae</taxon>
        <taxon>Streptophyta</taxon>
        <taxon>Embryophyta</taxon>
        <taxon>Tracheophyta</taxon>
        <taxon>Spermatophyta</taxon>
        <taxon>Magnoliopsida</taxon>
        <taxon>Proteales</taxon>
        <taxon>Nelumbonaceae</taxon>
        <taxon>Nelumbo</taxon>
    </lineage>
</organism>
<dbReference type="SUPFAM" id="SSF51735">
    <property type="entry name" value="NAD(P)-binding Rossmann-fold domains"/>
    <property type="match status" value="1"/>
</dbReference>
<evidence type="ECO:0000313" key="1">
    <source>
        <dbReference type="EMBL" id="DAD40858.1"/>
    </source>
</evidence>
<proteinExistence type="predicted"/>
<dbReference type="EMBL" id="DUZY01000005">
    <property type="protein sequence ID" value="DAD40858.1"/>
    <property type="molecule type" value="Genomic_DNA"/>
</dbReference>
<evidence type="ECO:0000313" key="2">
    <source>
        <dbReference type="Proteomes" id="UP000607653"/>
    </source>
</evidence>
<dbReference type="InterPro" id="IPR036291">
    <property type="entry name" value="NAD(P)-bd_dom_sf"/>
</dbReference>
<protein>
    <submittedName>
        <fullName evidence="1">Uncharacterized protein</fullName>
    </submittedName>
</protein>
<name>A0A822ZGS9_NELNU</name>
<sequence>MTYGEGKAGSFPIFDLRVVKRTACVVGGSDFVASLLVKLFLEKGYSVNTTVRDPGSSLPSPPLSSSSFLRSFYTFLLLRF</sequence>
<dbReference type="AlphaFoldDB" id="A0A822ZGS9"/>
<dbReference type="Proteomes" id="UP000607653">
    <property type="component" value="Unassembled WGS sequence"/>
</dbReference>
<comment type="caution">
    <text evidence="1">The sequence shown here is derived from an EMBL/GenBank/DDBJ whole genome shotgun (WGS) entry which is preliminary data.</text>
</comment>
<dbReference type="Gene3D" id="3.40.50.720">
    <property type="entry name" value="NAD(P)-binding Rossmann-like Domain"/>
    <property type="match status" value="1"/>
</dbReference>
<reference evidence="1 2" key="1">
    <citation type="journal article" date="2020" name="Mol. Biol. Evol.">
        <title>Distinct Expression and Methylation Patterns for Genes with Different Fates following a Single Whole-Genome Duplication in Flowering Plants.</title>
        <authorList>
            <person name="Shi T."/>
            <person name="Rahmani R.S."/>
            <person name="Gugger P.F."/>
            <person name="Wang M."/>
            <person name="Li H."/>
            <person name="Zhang Y."/>
            <person name="Li Z."/>
            <person name="Wang Q."/>
            <person name="Van de Peer Y."/>
            <person name="Marchal K."/>
            <person name="Chen J."/>
        </authorList>
    </citation>
    <scope>NUCLEOTIDE SEQUENCE [LARGE SCALE GENOMIC DNA]</scope>
    <source>
        <tissue evidence="1">Leaf</tissue>
    </source>
</reference>
<gene>
    <name evidence="1" type="ORF">HUJ06_015181</name>
</gene>